<name>A0A2D0KAQ3_9GAMM</name>
<gene>
    <name evidence="1" type="ORF">Xsto_03959</name>
</gene>
<dbReference type="EMBL" id="NJAJ01000068">
    <property type="protein sequence ID" value="PHM60501.1"/>
    <property type="molecule type" value="Genomic_DNA"/>
</dbReference>
<dbReference type="RefSeq" id="WP_099126161.1">
    <property type="nucleotide sequence ID" value="NZ_CAWNRH010000146.1"/>
</dbReference>
<sequence>MKNGRITIQLQQKSNPIDDPNSKYILYSGKLSDENNIPLKNTQLMISSVSIGRALLSVNITTDPVDGKNPDLIETQPLNEFYDFFMVNSDENGNVNFRIYPKERSVILELNTQILGMGYAIPLQTTYIIAGDIPSPKLSAPRVIGMLSGGVFKKEKEDKKFRVYIPNYLNSRPNNIIIFLVKDENNNSITLESTMIGKVNSAGYNFQLSYEKIPFNKKLGLYYIALDIAANYVYSNSLNVIFEDDSASGTDPNNGGNTGNGNHCDNGLYNKVDVDSNYEDGKFSLKIKSITLI</sequence>
<reference evidence="1 2" key="1">
    <citation type="journal article" date="2017" name="Nat. Microbiol.">
        <title>Natural product diversity associated with the nematode symbionts Photorhabdus and Xenorhabdus.</title>
        <authorList>
            <person name="Tobias N.J."/>
            <person name="Wolff H."/>
            <person name="Djahanschiri B."/>
            <person name="Grundmann F."/>
            <person name="Kronenwerth M."/>
            <person name="Shi Y.M."/>
            <person name="Simonyi S."/>
            <person name="Grun P."/>
            <person name="Shapiro-Ilan D."/>
            <person name="Pidot S.J."/>
            <person name="Stinear T.P."/>
            <person name="Ebersberger I."/>
            <person name="Bode H.B."/>
        </authorList>
    </citation>
    <scope>NUCLEOTIDE SEQUENCE [LARGE SCALE GENOMIC DNA]</scope>
    <source>
        <strain evidence="1 2">DSM 17904</strain>
    </source>
</reference>
<protein>
    <submittedName>
        <fullName evidence="1">Uncharacterized protein</fullName>
    </submittedName>
</protein>
<keyword evidence="2" id="KW-1185">Reference proteome</keyword>
<accession>A0A2D0KAQ3</accession>
<dbReference type="Proteomes" id="UP000222366">
    <property type="component" value="Unassembled WGS sequence"/>
</dbReference>
<organism evidence="1 2">
    <name type="scientific">Xenorhabdus stockiae</name>
    <dbReference type="NCBI Taxonomy" id="351614"/>
    <lineage>
        <taxon>Bacteria</taxon>
        <taxon>Pseudomonadati</taxon>
        <taxon>Pseudomonadota</taxon>
        <taxon>Gammaproteobacteria</taxon>
        <taxon>Enterobacterales</taxon>
        <taxon>Morganellaceae</taxon>
        <taxon>Xenorhabdus</taxon>
    </lineage>
</organism>
<proteinExistence type="predicted"/>
<comment type="caution">
    <text evidence="1">The sequence shown here is derived from an EMBL/GenBank/DDBJ whole genome shotgun (WGS) entry which is preliminary data.</text>
</comment>
<evidence type="ECO:0000313" key="1">
    <source>
        <dbReference type="EMBL" id="PHM60501.1"/>
    </source>
</evidence>
<dbReference type="AlphaFoldDB" id="A0A2D0KAQ3"/>
<evidence type="ECO:0000313" key="2">
    <source>
        <dbReference type="Proteomes" id="UP000222366"/>
    </source>
</evidence>